<name>A0A7D4C0D4_9EURY</name>
<feature type="region of interest" description="Disordered" evidence="1">
    <location>
        <begin position="1"/>
        <end position="32"/>
    </location>
</feature>
<keyword evidence="2" id="KW-0472">Membrane</keyword>
<evidence type="ECO:0000256" key="1">
    <source>
        <dbReference type="SAM" id="MobiDB-lite"/>
    </source>
</evidence>
<gene>
    <name evidence="3" type="ORF">HPS36_06080</name>
</gene>
<dbReference type="RefSeq" id="WP_173229144.1">
    <property type="nucleotide sequence ID" value="NZ_CP053941.1"/>
</dbReference>
<keyword evidence="4" id="KW-1185">Reference proteome</keyword>
<evidence type="ECO:0000313" key="4">
    <source>
        <dbReference type="Proteomes" id="UP000505020"/>
    </source>
</evidence>
<feature type="transmembrane region" description="Helical" evidence="2">
    <location>
        <begin position="49"/>
        <end position="69"/>
    </location>
</feature>
<evidence type="ECO:0000313" key="3">
    <source>
        <dbReference type="EMBL" id="QKG92436.1"/>
    </source>
</evidence>
<organism evidence="3 4">
    <name type="scientific">Halorubrum salinarum</name>
    <dbReference type="NCBI Taxonomy" id="2739057"/>
    <lineage>
        <taxon>Archaea</taxon>
        <taxon>Methanobacteriati</taxon>
        <taxon>Methanobacteriota</taxon>
        <taxon>Stenosarchaea group</taxon>
        <taxon>Halobacteria</taxon>
        <taxon>Halobacteriales</taxon>
        <taxon>Haloferacaceae</taxon>
        <taxon>Halorubrum</taxon>
    </lineage>
</organism>
<evidence type="ECO:0000256" key="2">
    <source>
        <dbReference type="SAM" id="Phobius"/>
    </source>
</evidence>
<keyword evidence="2" id="KW-1133">Transmembrane helix</keyword>
<sequence>MPESSQRSDRGPAPEVDRDADGESGPRDRPALLAATPDAAAVSDRLRTLVALAGLLGLLLTLIAAELLVRL</sequence>
<accession>A0A7D4C0D4</accession>
<keyword evidence="2" id="KW-0812">Transmembrane</keyword>
<proteinExistence type="predicted"/>
<dbReference type="GeneID" id="55594552"/>
<reference evidence="3 4" key="1">
    <citation type="submission" date="2020-05" db="EMBL/GenBank/DDBJ databases">
        <title>Halorubrum RHB-C sp.nov., an extremely halophilic archaeon isolated from solar salt farm.</title>
        <authorList>
            <person name="Ho H."/>
            <person name="Danganan R.E."/>
            <person name="Dedeles G.R."/>
            <person name="Kim S.-G."/>
        </authorList>
    </citation>
    <scope>NUCLEOTIDE SEQUENCE [LARGE SCALE GENOMIC DNA]</scope>
    <source>
        <strain evidence="3 4">RHB-C</strain>
    </source>
</reference>
<dbReference type="EMBL" id="CP053941">
    <property type="protein sequence ID" value="QKG92436.1"/>
    <property type="molecule type" value="Genomic_DNA"/>
</dbReference>
<feature type="compositionally biased region" description="Basic and acidic residues" evidence="1">
    <location>
        <begin position="1"/>
        <end position="30"/>
    </location>
</feature>
<dbReference type="KEGG" id="hsai:HPS36_06080"/>
<dbReference type="Proteomes" id="UP000505020">
    <property type="component" value="Chromosome"/>
</dbReference>
<protein>
    <submittedName>
        <fullName evidence="3">Uncharacterized protein</fullName>
    </submittedName>
</protein>
<dbReference type="AlphaFoldDB" id="A0A7D4C0D4"/>